<evidence type="ECO:0000256" key="1">
    <source>
        <dbReference type="ARBA" id="ARBA00023319"/>
    </source>
</evidence>
<dbReference type="EMBL" id="KZ032579">
    <property type="protein sequence ID" value="PIO13190.1"/>
    <property type="molecule type" value="Genomic_DNA"/>
</dbReference>
<dbReference type="Gene3D" id="2.60.40.10">
    <property type="entry name" value="Immunoglobulins"/>
    <property type="match status" value="2"/>
</dbReference>
<evidence type="ECO:0000313" key="4">
    <source>
        <dbReference type="Proteomes" id="UP000228934"/>
    </source>
</evidence>
<protein>
    <recommendedName>
        <fullName evidence="2">Ig-like domain-containing protein</fullName>
    </recommendedName>
</protein>
<dbReference type="InterPro" id="IPR036179">
    <property type="entry name" value="Ig-like_dom_sf"/>
</dbReference>
<dbReference type="AlphaFoldDB" id="A0A2G9QC65"/>
<keyword evidence="4" id="KW-1185">Reference proteome</keyword>
<accession>A0A2G9QC65</accession>
<organism evidence="3 4">
    <name type="scientific">Aquarana catesbeiana</name>
    <name type="common">American bullfrog</name>
    <name type="synonym">Rana catesbeiana</name>
    <dbReference type="NCBI Taxonomy" id="8400"/>
    <lineage>
        <taxon>Eukaryota</taxon>
        <taxon>Metazoa</taxon>
        <taxon>Chordata</taxon>
        <taxon>Craniata</taxon>
        <taxon>Vertebrata</taxon>
        <taxon>Euteleostomi</taxon>
        <taxon>Amphibia</taxon>
        <taxon>Batrachia</taxon>
        <taxon>Anura</taxon>
        <taxon>Neobatrachia</taxon>
        <taxon>Ranoidea</taxon>
        <taxon>Ranidae</taxon>
        <taxon>Aquarana</taxon>
    </lineage>
</organism>
<dbReference type="SUPFAM" id="SSF48726">
    <property type="entry name" value="Immunoglobulin"/>
    <property type="match status" value="2"/>
</dbReference>
<evidence type="ECO:0000313" key="3">
    <source>
        <dbReference type="EMBL" id="PIO13190.1"/>
    </source>
</evidence>
<dbReference type="SMART" id="SM00407">
    <property type="entry name" value="IGc1"/>
    <property type="match status" value="2"/>
</dbReference>
<gene>
    <name evidence="3" type="ORF">AB205_0179430</name>
</gene>
<keyword evidence="1" id="KW-0393">Immunoglobulin domain</keyword>
<dbReference type="InterPro" id="IPR003006">
    <property type="entry name" value="Ig/MHC_CS"/>
</dbReference>
<reference evidence="4" key="1">
    <citation type="journal article" date="2017" name="Nat. Commun.">
        <title>The North American bullfrog draft genome provides insight into hormonal regulation of long noncoding RNA.</title>
        <authorList>
            <person name="Hammond S.A."/>
            <person name="Warren R.L."/>
            <person name="Vandervalk B.P."/>
            <person name="Kucuk E."/>
            <person name="Khan H."/>
            <person name="Gibb E.A."/>
            <person name="Pandoh P."/>
            <person name="Kirk H."/>
            <person name="Zhao Y."/>
            <person name="Jones M."/>
            <person name="Mungall A.J."/>
            <person name="Coope R."/>
            <person name="Pleasance S."/>
            <person name="Moore R.A."/>
            <person name="Holt R.A."/>
            <person name="Round J.M."/>
            <person name="Ohora S."/>
            <person name="Walle B.V."/>
            <person name="Veldhoen N."/>
            <person name="Helbing C.C."/>
            <person name="Birol I."/>
        </authorList>
    </citation>
    <scope>NUCLEOTIDE SEQUENCE [LARGE SCALE GENOMIC DNA]</scope>
</reference>
<feature type="domain" description="Ig-like" evidence="2">
    <location>
        <begin position="1"/>
        <end position="108"/>
    </location>
</feature>
<dbReference type="InterPro" id="IPR050380">
    <property type="entry name" value="Immune_Resp_Modulators"/>
</dbReference>
<evidence type="ECO:0000259" key="2">
    <source>
        <dbReference type="PROSITE" id="PS50835"/>
    </source>
</evidence>
<dbReference type="InterPro" id="IPR013783">
    <property type="entry name" value="Ig-like_fold"/>
</dbReference>
<dbReference type="Pfam" id="PF07654">
    <property type="entry name" value="C1-set"/>
    <property type="match status" value="2"/>
</dbReference>
<name>A0A2G9QC65_AQUCT</name>
<dbReference type="FunFam" id="2.60.40.10:FF:001774">
    <property type="entry name" value="Uncharacterized LOC100216153"/>
    <property type="match status" value="1"/>
</dbReference>
<dbReference type="PANTHER" id="PTHR23411">
    <property type="entry name" value="TAPASIN"/>
    <property type="match status" value="1"/>
</dbReference>
<sequence length="225" mass="26147">MDDIEVPSLVHNREAKLRCVIRGYFPDNLEVKWLRREAGKPELYEVSTGDRYKIPVLEITQESDKTYTCTSFLIVSVLVKTEHKSEFICRVTHPILETPLEKRTGELTVTGIPTVTRKQNGKYLIAEISHFFPEKITVTWSRTKQKSGLENKFVPYEEKEYTVSDLRHESDGTFSLTSSAKKTFNDTKLYKLTVTHESMKSLIEKTYRRGKETLAVFFNFILSYM</sequence>
<dbReference type="PROSITE" id="PS00290">
    <property type="entry name" value="IG_MHC"/>
    <property type="match status" value="1"/>
</dbReference>
<dbReference type="OrthoDB" id="10043043at2759"/>
<dbReference type="InterPro" id="IPR007110">
    <property type="entry name" value="Ig-like_dom"/>
</dbReference>
<dbReference type="InterPro" id="IPR003597">
    <property type="entry name" value="Ig_C1-set"/>
</dbReference>
<dbReference type="Proteomes" id="UP000228934">
    <property type="component" value="Unassembled WGS sequence"/>
</dbReference>
<dbReference type="PROSITE" id="PS50835">
    <property type="entry name" value="IG_LIKE"/>
    <property type="match status" value="1"/>
</dbReference>
<proteinExistence type="predicted"/>